<organism evidence="1">
    <name type="scientific">Arundo donax</name>
    <name type="common">Giant reed</name>
    <name type="synonym">Donax arundinaceus</name>
    <dbReference type="NCBI Taxonomy" id="35708"/>
    <lineage>
        <taxon>Eukaryota</taxon>
        <taxon>Viridiplantae</taxon>
        <taxon>Streptophyta</taxon>
        <taxon>Embryophyta</taxon>
        <taxon>Tracheophyta</taxon>
        <taxon>Spermatophyta</taxon>
        <taxon>Magnoliopsida</taxon>
        <taxon>Liliopsida</taxon>
        <taxon>Poales</taxon>
        <taxon>Poaceae</taxon>
        <taxon>PACMAD clade</taxon>
        <taxon>Arundinoideae</taxon>
        <taxon>Arundineae</taxon>
        <taxon>Arundo</taxon>
    </lineage>
</organism>
<sequence length="60" mass="6841">MIVFNTSLVSNQTQVHQLLGLLQMLHRNQNYSIVSRLCFPIAAPLELIKAHLCSRMSTFL</sequence>
<evidence type="ECO:0000313" key="1">
    <source>
        <dbReference type="EMBL" id="JAE27819.1"/>
    </source>
</evidence>
<name>A0A0A9GW94_ARUDO</name>
<protein>
    <submittedName>
        <fullName evidence="1">Uncharacterized protein</fullName>
    </submittedName>
</protein>
<dbReference type="EMBL" id="GBRH01170077">
    <property type="protein sequence ID" value="JAE27819.1"/>
    <property type="molecule type" value="Transcribed_RNA"/>
</dbReference>
<dbReference type="AlphaFoldDB" id="A0A0A9GW94"/>
<reference evidence="1" key="1">
    <citation type="submission" date="2014-09" db="EMBL/GenBank/DDBJ databases">
        <authorList>
            <person name="Magalhaes I.L.F."/>
            <person name="Oliveira U."/>
            <person name="Santos F.R."/>
            <person name="Vidigal T.H.D.A."/>
            <person name="Brescovit A.D."/>
            <person name="Santos A.J."/>
        </authorList>
    </citation>
    <scope>NUCLEOTIDE SEQUENCE</scope>
    <source>
        <tissue evidence="1">Shoot tissue taken approximately 20 cm above the soil surface</tissue>
    </source>
</reference>
<proteinExistence type="predicted"/>
<accession>A0A0A9GW94</accession>
<reference evidence="1" key="2">
    <citation type="journal article" date="2015" name="Data Brief">
        <title>Shoot transcriptome of the giant reed, Arundo donax.</title>
        <authorList>
            <person name="Barrero R.A."/>
            <person name="Guerrero F.D."/>
            <person name="Moolhuijzen P."/>
            <person name="Goolsby J.A."/>
            <person name="Tidwell J."/>
            <person name="Bellgard S.E."/>
            <person name="Bellgard M.I."/>
        </authorList>
    </citation>
    <scope>NUCLEOTIDE SEQUENCE</scope>
    <source>
        <tissue evidence="1">Shoot tissue taken approximately 20 cm above the soil surface</tissue>
    </source>
</reference>